<dbReference type="EMBL" id="KK035242">
    <property type="protein sequence ID" value="EXM14585.1"/>
    <property type="molecule type" value="Genomic_DNA"/>
</dbReference>
<sequence length="264" mass="29290">MSLSIFQVPYIDGPLNLQIYGTFENGTWFLLNDEATGGAVIESGTNGISEKFKGVGASFEGNSLNDPNPEYTITVNNKRLGVYGKMTLRSVSPAHYPCDINKAGVSQEIIPNIFWSNAQPDAIATVDFVIQGKPIKFTGVGYHDKNWASSPIEKETRSWYWGHGRVGPYSLIFSKSCEPNAVIVRPWSENKEFPPARGAPPPPPGYSMRYDLGEKGVFVANFTRETITLETDTYKRMIGSITGGFEGKKQHKGRSLCEQFQFQE</sequence>
<evidence type="ECO:0000259" key="1">
    <source>
        <dbReference type="Pfam" id="PF24137"/>
    </source>
</evidence>
<reference evidence="3" key="2">
    <citation type="submission" date="2014-03" db="EMBL/GenBank/DDBJ databases">
        <title>The Genome Annotation of Fusarium oxysporum Cotton.</title>
        <authorList>
            <consortium name="The Broad Institute Genomics Platform"/>
            <person name="Ma L.-J."/>
            <person name="Corby-Kistler H."/>
            <person name="Broz K."/>
            <person name="Gale L.R."/>
            <person name="Jonkers W."/>
            <person name="O'Donnell K."/>
            <person name="Ploetz R."/>
            <person name="Steinberg C."/>
            <person name="Schwartz D.C."/>
            <person name="VanEtten H."/>
            <person name="Zhou S."/>
            <person name="Young S.K."/>
            <person name="Zeng Q."/>
            <person name="Gargeya S."/>
            <person name="Fitzgerald M."/>
            <person name="Abouelleil A."/>
            <person name="Alvarado L."/>
            <person name="Chapman S.B."/>
            <person name="Gainer-Dewar J."/>
            <person name="Goldberg J."/>
            <person name="Griggs A."/>
            <person name="Gujja S."/>
            <person name="Hansen M."/>
            <person name="Howarth C."/>
            <person name="Imamovic A."/>
            <person name="Ireland A."/>
            <person name="Larimer J."/>
            <person name="McCowan C."/>
            <person name="Murphy C."/>
            <person name="Pearson M."/>
            <person name="Poon T.W."/>
            <person name="Priest M."/>
            <person name="Roberts A."/>
            <person name="Saif S."/>
            <person name="Shea T."/>
            <person name="Sykes S."/>
            <person name="Wortman J."/>
            <person name="Nusbaum C."/>
            <person name="Birren B."/>
        </authorList>
    </citation>
    <scope>NUCLEOTIDE SEQUENCE</scope>
    <source>
        <strain evidence="3">25433</strain>
    </source>
</reference>
<dbReference type="SUPFAM" id="SSF159245">
    <property type="entry name" value="AttH-like"/>
    <property type="match status" value="1"/>
</dbReference>
<dbReference type="Pfam" id="PF25581">
    <property type="entry name" value="AsqO_C"/>
    <property type="match status" value="1"/>
</dbReference>
<protein>
    <submittedName>
        <fullName evidence="3">Uncharacterized protein</fullName>
    </submittedName>
</protein>
<dbReference type="AlphaFoldDB" id="X0M1M0"/>
<dbReference type="Pfam" id="PF24137">
    <property type="entry name" value="DA_N"/>
    <property type="match status" value="1"/>
</dbReference>
<dbReference type="InterPro" id="IPR057722">
    <property type="entry name" value="AsqO/PenF-like_C"/>
</dbReference>
<dbReference type="Proteomes" id="UP000030701">
    <property type="component" value="Unassembled WGS sequence"/>
</dbReference>
<name>X0M1M0_FUSOX</name>
<feature type="domain" description="AsqO/PenF-like C-terminal" evidence="2">
    <location>
        <begin position="172"/>
        <end position="261"/>
    </location>
</feature>
<dbReference type="InterPro" id="IPR056402">
    <property type="entry name" value="DA_N"/>
</dbReference>
<gene>
    <name evidence="3" type="ORF">FOTG_17027</name>
</gene>
<evidence type="ECO:0000313" key="3">
    <source>
        <dbReference type="EMBL" id="EXM14585.1"/>
    </source>
</evidence>
<reference evidence="3" key="1">
    <citation type="submission" date="2011-11" db="EMBL/GenBank/DDBJ databases">
        <title>The Genome Sequence of Fusarium oxysporum Cotton.</title>
        <authorList>
            <consortium name="The Broad Institute Genome Sequencing Platform"/>
            <person name="Ma L.-J."/>
            <person name="Gale L.R."/>
            <person name="Schwartz D.C."/>
            <person name="Zhou S."/>
            <person name="Corby-Kistler H."/>
            <person name="Young S.K."/>
            <person name="Zeng Q."/>
            <person name="Gargeya S."/>
            <person name="Fitzgerald M."/>
            <person name="Haas B."/>
            <person name="Abouelleil A."/>
            <person name="Alvarado L."/>
            <person name="Arachchi H.M."/>
            <person name="Berlin A."/>
            <person name="Brown A."/>
            <person name="Chapman S.B."/>
            <person name="Chen Z."/>
            <person name="Dunbar C."/>
            <person name="Freedman E."/>
            <person name="Gearin G."/>
            <person name="Goldberg J."/>
            <person name="Griggs A."/>
            <person name="Gujja S."/>
            <person name="Heiman D."/>
            <person name="Howarth C."/>
            <person name="Larson L."/>
            <person name="Lui A."/>
            <person name="MacDonald P.J.P."/>
            <person name="Montmayeur A."/>
            <person name="Murphy C."/>
            <person name="Neiman D."/>
            <person name="Pearson M."/>
            <person name="Priest M."/>
            <person name="Roberts A."/>
            <person name="Saif S."/>
            <person name="Shea T."/>
            <person name="Shenoy N."/>
            <person name="Sisk P."/>
            <person name="Stolte C."/>
            <person name="Sykes S."/>
            <person name="Wortman J."/>
            <person name="Nusbaum C."/>
            <person name="Birren B."/>
        </authorList>
    </citation>
    <scope>NUCLEOTIDE SEQUENCE [LARGE SCALE GENOMIC DNA]</scope>
    <source>
        <strain evidence="3">25433</strain>
    </source>
</reference>
<accession>X0M1M0</accession>
<evidence type="ECO:0000259" key="2">
    <source>
        <dbReference type="Pfam" id="PF25581"/>
    </source>
</evidence>
<dbReference type="HOGENOM" id="CLU_051719_1_0_1"/>
<proteinExistence type="predicted"/>
<feature type="domain" description="Diels-Alderase N-terminal" evidence="1">
    <location>
        <begin position="13"/>
        <end position="147"/>
    </location>
</feature>
<organism evidence="3">
    <name type="scientific">Fusarium oxysporum f. sp. vasinfectum 25433</name>
    <dbReference type="NCBI Taxonomy" id="1089449"/>
    <lineage>
        <taxon>Eukaryota</taxon>
        <taxon>Fungi</taxon>
        <taxon>Dikarya</taxon>
        <taxon>Ascomycota</taxon>
        <taxon>Pezizomycotina</taxon>
        <taxon>Sordariomycetes</taxon>
        <taxon>Hypocreomycetidae</taxon>
        <taxon>Hypocreales</taxon>
        <taxon>Nectriaceae</taxon>
        <taxon>Fusarium</taxon>
        <taxon>Fusarium oxysporum species complex</taxon>
    </lineage>
</organism>
<dbReference type="OrthoDB" id="5344254at2759"/>